<accession>A0A9Q1KSR7</accession>
<protein>
    <submittedName>
        <fullName evidence="2">Uncharacterized protein</fullName>
    </submittedName>
</protein>
<keyword evidence="3" id="KW-1185">Reference proteome</keyword>
<evidence type="ECO:0000313" key="3">
    <source>
        <dbReference type="Proteomes" id="UP001153076"/>
    </source>
</evidence>
<proteinExistence type="predicted"/>
<comment type="caution">
    <text evidence="2">The sequence shown here is derived from an EMBL/GenBank/DDBJ whole genome shotgun (WGS) entry which is preliminary data.</text>
</comment>
<sequence>MDRYGVAMGGSGGGRECSLKYDREMVRKLEADGDLRMFLKDNDEHGYLYVGDNDGPKRRTQKAMWSCDHGVVCGSRSEKLSASDREAHPRNLEMAQTSFEIMVYAWVCASTGLSAVTPPPPLTGRSPHSFTDKRRDVNRGKPFSVTGKPMRN</sequence>
<name>A0A9Q1KSR7_9CARY</name>
<reference evidence="2" key="1">
    <citation type="submission" date="2022-04" db="EMBL/GenBank/DDBJ databases">
        <title>Carnegiea gigantea Genome sequencing and assembly v2.</title>
        <authorList>
            <person name="Copetti D."/>
            <person name="Sanderson M.J."/>
            <person name="Burquez A."/>
            <person name="Wojciechowski M.F."/>
        </authorList>
    </citation>
    <scope>NUCLEOTIDE SEQUENCE</scope>
    <source>
        <strain evidence="2">SGP5-SGP5p</strain>
        <tissue evidence="2">Aerial part</tissue>
    </source>
</reference>
<organism evidence="2 3">
    <name type="scientific">Carnegiea gigantea</name>
    <dbReference type="NCBI Taxonomy" id="171969"/>
    <lineage>
        <taxon>Eukaryota</taxon>
        <taxon>Viridiplantae</taxon>
        <taxon>Streptophyta</taxon>
        <taxon>Embryophyta</taxon>
        <taxon>Tracheophyta</taxon>
        <taxon>Spermatophyta</taxon>
        <taxon>Magnoliopsida</taxon>
        <taxon>eudicotyledons</taxon>
        <taxon>Gunneridae</taxon>
        <taxon>Pentapetalae</taxon>
        <taxon>Caryophyllales</taxon>
        <taxon>Cactineae</taxon>
        <taxon>Cactaceae</taxon>
        <taxon>Cactoideae</taxon>
        <taxon>Echinocereeae</taxon>
        <taxon>Carnegiea</taxon>
    </lineage>
</organism>
<dbReference type="EMBL" id="JAKOGI010000025">
    <property type="protein sequence ID" value="KAJ8449029.1"/>
    <property type="molecule type" value="Genomic_DNA"/>
</dbReference>
<dbReference type="Proteomes" id="UP001153076">
    <property type="component" value="Unassembled WGS sequence"/>
</dbReference>
<dbReference type="AlphaFoldDB" id="A0A9Q1KSR7"/>
<feature type="compositionally biased region" description="Basic and acidic residues" evidence="1">
    <location>
        <begin position="130"/>
        <end position="139"/>
    </location>
</feature>
<feature type="region of interest" description="Disordered" evidence="1">
    <location>
        <begin position="116"/>
        <end position="152"/>
    </location>
</feature>
<gene>
    <name evidence="2" type="ORF">Cgig2_004084</name>
</gene>
<evidence type="ECO:0000256" key="1">
    <source>
        <dbReference type="SAM" id="MobiDB-lite"/>
    </source>
</evidence>
<evidence type="ECO:0000313" key="2">
    <source>
        <dbReference type="EMBL" id="KAJ8449029.1"/>
    </source>
</evidence>